<comment type="caution">
    <text evidence="2">The sequence shown here is derived from an EMBL/GenBank/DDBJ whole genome shotgun (WGS) entry which is preliminary data.</text>
</comment>
<keyword evidence="3" id="KW-1185">Reference proteome</keyword>
<dbReference type="PANTHER" id="PTHR43845">
    <property type="entry name" value="BLR5969 PROTEIN"/>
    <property type="match status" value="1"/>
</dbReference>
<organism evidence="2 3">
    <name type="scientific">Streptomyces millisiae</name>
    <dbReference type="NCBI Taxonomy" id="3075542"/>
    <lineage>
        <taxon>Bacteria</taxon>
        <taxon>Bacillati</taxon>
        <taxon>Actinomycetota</taxon>
        <taxon>Actinomycetes</taxon>
        <taxon>Kitasatosporales</taxon>
        <taxon>Streptomycetaceae</taxon>
        <taxon>Streptomyces</taxon>
    </lineage>
</organism>
<protein>
    <submittedName>
        <fullName evidence="2">AMP-binding protein</fullName>
    </submittedName>
</protein>
<evidence type="ECO:0000313" key="3">
    <source>
        <dbReference type="Proteomes" id="UP001183420"/>
    </source>
</evidence>
<evidence type="ECO:0000259" key="1">
    <source>
        <dbReference type="Pfam" id="PF00501"/>
    </source>
</evidence>
<gene>
    <name evidence="2" type="ORF">RNC47_16425</name>
</gene>
<accession>A0ABU2LQZ1</accession>
<dbReference type="InterPro" id="IPR042099">
    <property type="entry name" value="ANL_N_sf"/>
</dbReference>
<dbReference type="Pfam" id="PF00501">
    <property type="entry name" value="AMP-binding"/>
    <property type="match status" value="1"/>
</dbReference>
<dbReference type="EMBL" id="JAVREM010000019">
    <property type="protein sequence ID" value="MDT0319925.1"/>
    <property type="molecule type" value="Genomic_DNA"/>
</dbReference>
<dbReference type="InterPro" id="IPR000873">
    <property type="entry name" value="AMP-dep_synth/lig_dom"/>
</dbReference>
<proteinExistence type="predicted"/>
<dbReference type="SUPFAM" id="SSF56801">
    <property type="entry name" value="Acetyl-CoA synthetase-like"/>
    <property type="match status" value="1"/>
</dbReference>
<evidence type="ECO:0000313" key="2">
    <source>
        <dbReference type="EMBL" id="MDT0319925.1"/>
    </source>
</evidence>
<dbReference type="Proteomes" id="UP001183420">
    <property type="component" value="Unassembled WGS sequence"/>
</dbReference>
<dbReference type="PANTHER" id="PTHR43845:SF1">
    <property type="entry name" value="BLR5969 PROTEIN"/>
    <property type="match status" value="1"/>
</dbReference>
<feature type="domain" description="AMP-dependent synthetase/ligase" evidence="1">
    <location>
        <begin position="70"/>
        <end position="233"/>
    </location>
</feature>
<sequence>MSSTKHPPRESQAEISTTHLRLILRGARRIPSLHRKYLDNLDPQQPLSLENLPVLTPHELSVATGELLRDRGPDDGSVIYVGGGTLARPSMSLLPQGMFVEEIHGSWGALNPGDVLANFFPAGRTFPTHCFYNRLATHAGASALSVGDVQEGQFDRWLGFCAEYGVNVIAAPPDILGRLLRHVAAGHPLPWLRKLLIGGAFHDPTPQREIAERLPDVEVWQLYGSTEAWMVGHRGPGCAEGVFHLLPHQYAEIDGGRILVTTTGVHRAPPLIRYLIGDRGESADCGCGRPGRAIRVLGRIAPAVAYQGRPIRARELVDLALETGEVTAAQVAVVTAEGGDETTGTLELRVVLADGVPDDHYTREWIRFQALSGHLALDPRAAEHAEGFQVVAVDRLADDGSGEPPALVVEEAG</sequence>
<dbReference type="RefSeq" id="WP_311599505.1">
    <property type="nucleotide sequence ID" value="NZ_JAVREM010000019.1"/>
</dbReference>
<reference evidence="3" key="1">
    <citation type="submission" date="2023-07" db="EMBL/GenBank/DDBJ databases">
        <title>30 novel species of actinomycetes from the DSMZ collection.</title>
        <authorList>
            <person name="Nouioui I."/>
        </authorList>
    </citation>
    <scope>NUCLEOTIDE SEQUENCE [LARGE SCALE GENOMIC DNA]</scope>
    <source>
        <strain evidence="3">DSM 44918</strain>
    </source>
</reference>
<name>A0ABU2LQZ1_9ACTN</name>
<dbReference type="Gene3D" id="3.40.50.12780">
    <property type="entry name" value="N-terminal domain of ligase-like"/>
    <property type="match status" value="1"/>
</dbReference>